<feature type="signal peptide" evidence="1">
    <location>
        <begin position="1"/>
        <end position="19"/>
    </location>
</feature>
<comment type="caution">
    <text evidence="2">The sequence shown here is derived from an EMBL/GenBank/DDBJ whole genome shotgun (WGS) entry which is preliminary data.</text>
</comment>
<evidence type="ECO:0000313" key="3">
    <source>
        <dbReference type="Proteomes" id="UP000028007"/>
    </source>
</evidence>
<evidence type="ECO:0000256" key="1">
    <source>
        <dbReference type="SAM" id="SignalP"/>
    </source>
</evidence>
<evidence type="ECO:0000313" key="2">
    <source>
        <dbReference type="EMBL" id="KEQ29280.1"/>
    </source>
</evidence>
<evidence type="ECO:0008006" key="4">
    <source>
        <dbReference type="Google" id="ProtNLM"/>
    </source>
</evidence>
<dbReference type="EMBL" id="JNFF01000074">
    <property type="protein sequence ID" value="KEQ29280.1"/>
    <property type="molecule type" value="Genomic_DNA"/>
</dbReference>
<sequence>MYKLCLGLVFLINIVPASAQSSNYVLQEPYISSGAINVAVSRDDGDLYFEEGEKNEKSGDLNDAITFFGKAAFEYNNVRNFSRYGASLLRLSHVHYLMQHYTEAEQVILNVALKTYSKSGNRSGQMASYNQLGRIYLASNKLTQSMWFYTQQGILARQTNSNLNYIDSMLGIIRVKIKKREYAMALKDIQRVELLTKNTNAPQYQVQLRQVRAVIAEKKAGIR</sequence>
<dbReference type="AlphaFoldDB" id="A0A081PF07"/>
<dbReference type="Gene3D" id="1.25.40.10">
    <property type="entry name" value="Tetratricopeptide repeat domain"/>
    <property type="match status" value="1"/>
</dbReference>
<proteinExistence type="predicted"/>
<dbReference type="InterPro" id="IPR011990">
    <property type="entry name" value="TPR-like_helical_dom_sf"/>
</dbReference>
<accession>A0A081PF07</accession>
<gene>
    <name evidence="2" type="ORF">N180_06960</name>
</gene>
<keyword evidence="3" id="KW-1185">Reference proteome</keyword>
<dbReference type="RefSeq" id="WP_037442242.1">
    <property type="nucleotide sequence ID" value="NZ_JNFF01000074.1"/>
</dbReference>
<dbReference type="Proteomes" id="UP000028007">
    <property type="component" value="Unassembled WGS sequence"/>
</dbReference>
<dbReference type="eggNOG" id="COG0457">
    <property type="taxonomic scope" value="Bacteria"/>
</dbReference>
<organism evidence="2 3">
    <name type="scientific">Pedobacter antarcticus 4BY</name>
    <dbReference type="NCBI Taxonomy" id="1358423"/>
    <lineage>
        <taxon>Bacteria</taxon>
        <taxon>Pseudomonadati</taxon>
        <taxon>Bacteroidota</taxon>
        <taxon>Sphingobacteriia</taxon>
        <taxon>Sphingobacteriales</taxon>
        <taxon>Sphingobacteriaceae</taxon>
        <taxon>Pedobacter</taxon>
    </lineage>
</organism>
<name>A0A081PF07_9SPHI</name>
<keyword evidence="1" id="KW-0732">Signal</keyword>
<dbReference type="OrthoDB" id="754538at2"/>
<dbReference type="SUPFAM" id="SSF48452">
    <property type="entry name" value="TPR-like"/>
    <property type="match status" value="1"/>
</dbReference>
<feature type="chain" id="PRO_5001761691" description="MalT-like TPR region domain-containing protein" evidence="1">
    <location>
        <begin position="20"/>
        <end position="223"/>
    </location>
</feature>
<reference evidence="2 3" key="1">
    <citation type="journal article" date="1992" name="Int. J. Syst. Bacteriol.">
        <title>Sphingobacterium antarcticus sp. nov. a Psychrotrophic Bacterium from the Soils of Schirmacher Oasis, Antarctica.</title>
        <authorList>
            <person name="Shivaji S."/>
            <person name="Ray M.K."/>
            <person name="Rao N.S."/>
            <person name="Saiserr L."/>
            <person name="Jagannadham M.V."/>
            <person name="Kumar G.S."/>
            <person name="Reddy G."/>
            <person name="Bhargava P.M."/>
        </authorList>
    </citation>
    <scope>NUCLEOTIDE SEQUENCE [LARGE SCALE GENOMIC DNA]</scope>
    <source>
        <strain evidence="2 3">4BY</strain>
    </source>
</reference>
<protein>
    <recommendedName>
        <fullName evidence="4">MalT-like TPR region domain-containing protein</fullName>
    </recommendedName>
</protein>